<feature type="active site" description="Charge relay system" evidence="5">
    <location>
        <position position="415"/>
    </location>
</feature>
<feature type="compositionally biased region" description="Acidic residues" evidence="6">
    <location>
        <begin position="51"/>
        <end position="60"/>
    </location>
</feature>
<comment type="similarity">
    <text evidence="1 5">Belongs to the peptidase S8 family.</text>
</comment>
<proteinExistence type="inferred from homology"/>
<dbReference type="InterPro" id="IPR023828">
    <property type="entry name" value="Peptidase_S8_Ser-AS"/>
</dbReference>
<dbReference type="Gene3D" id="3.40.50.200">
    <property type="entry name" value="Peptidase S8/S53 domain"/>
    <property type="match status" value="1"/>
</dbReference>
<dbReference type="InterPro" id="IPR050131">
    <property type="entry name" value="Peptidase_S8_subtilisin-like"/>
</dbReference>
<dbReference type="InterPro" id="IPR036465">
    <property type="entry name" value="vWFA_dom_sf"/>
</dbReference>
<dbReference type="Pfam" id="PF00082">
    <property type="entry name" value="Peptidase_S8"/>
    <property type="match status" value="1"/>
</dbReference>
<feature type="domain" description="VWFA" evidence="7">
    <location>
        <begin position="1220"/>
        <end position="1330"/>
    </location>
</feature>
<sequence length="1419" mass="158327">MKLVLLALLFQVVFTACNKQSSGNGASSYSTERSFRSSGDRPECSDGECLPPDETEEQDCDPAIDPTCPCDPVTDPQCGIIVVDGICAVQAPQYPFLGCDASPVPWYKKKTDADIMQEMQGSLPEKVEVAVLDSGYEYYSQLSPRQAIKSPYADAMKDVAFAMGRVTPRGSRVEATIELDLSNPTNPPIELRGEKPVNGFFDTPSLHGTHVNGMIAGCGNNGISHNLKLNSYRFDLGDICDPTADDLIASIDAICDKESSLPEKEDFKIINVSLGSLEDEVDYDEDGLPSKKFQEAKGRWKAKGCIVVQAAGNSSHMRRYNVSKGVYTAFRSAESQVRNDFARLQEPYYVPRVAIDQFPSIDVISQAVPEEAIDAHLEVGATGQAGQYSQFSSWGEVRAPGSATPIFNNVLSGTSFSAPLVTGIAAEVGATIKSQNKAFWTSLTPPQKVEVVTGIIQKSKFGGVVNGLRAIGLARLAASQSLTSIPKWSSEESQAIMCPKALNDRMEACRATLTNLATGSELDDPQADACIKNAREFVTLCHPKSTLEEENKFGIIKELVEVSIRTEAYGQAIHFMEVFYESLLDAGLDLEQARLQYRKLTPVLFNLVQNRYENRFGERLNLELVLLRHLVIDDSFRPDDITLFLEQLFNGVNFRREMMKRSQRGSEERMQMIVDLIVELSKSQKGAILKALNTTVTTQMQNESLIWLTGPNQYSFQPILRLLDVLSQTNLASDVESLENNLMSKIEAQTSSIPTDQYWKPLAQYKPKLNVVGQPMPWLINVDSDDIYHLDLSYFSGPANRFVESNGLSDHTLINLSWISAMGLTNPQGVFSHEEYRVAKRSYFEAVNWDVFVDKLNEMELPQSEREKKALDYIGDRLILGELFIRPNKARCLQERLGAIMMDALPDSSLINYEIPCEYQRISQVADDLVRTKQRDYRQCLTPDLAALYGLDPRKDGPDKEIYNCQLSGSHTLIPRLFDSIDESQIKPFDRELLNLGMSNLAAGSQMQKTELTAYMESLDEPSLLMSTEFANTFVSNGGPWREQEVLRKRALDQLSVIIAGMSDLTPKSFREMRHGIEIFTRYYDQFASRNEAIPNHQARRNEIFTGLINAQRSLLSNELSVEPVDLAMSFRRLRQSEICKAFGTSAFDMIWETFPLTASKKDAVFMPLVLGQAGSGVGNYRYLYEEARAFARSCWGHVERSQDTLDPGLLCDETSAAADIIFVLDRSGSMQGEIDNVKFWTQQLAAELQERGCASRQGAISYEAFVDENRLYPTSSLEDFTEFMSAVIADGGTEVGLDAIEVALEMLAKSSSPDEHKKKFIVLISDEESVYADNFSSDTGRLLDFWLDKKDRYANTYFTYSVANYGGDLGPFAQANGFGEALSRELGGTPVHHSLEFPLNFDNFVFDFSDYIVTELNR</sequence>
<organism evidence="8 9">
    <name type="scientific">Pseudobacteriovorax antillogorgiicola</name>
    <dbReference type="NCBI Taxonomy" id="1513793"/>
    <lineage>
        <taxon>Bacteria</taxon>
        <taxon>Pseudomonadati</taxon>
        <taxon>Bdellovibrionota</taxon>
        <taxon>Oligoflexia</taxon>
        <taxon>Oligoflexales</taxon>
        <taxon>Pseudobacteriovoracaceae</taxon>
        <taxon>Pseudobacteriovorax</taxon>
    </lineage>
</organism>
<dbReference type="PRINTS" id="PR00723">
    <property type="entry name" value="SUBTILISIN"/>
</dbReference>
<protein>
    <submittedName>
        <fullName evidence="8">von Willebrand factor type A domain-containing protein</fullName>
    </submittedName>
</protein>
<dbReference type="InterPro" id="IPR000209">
    <property type="entry name" value="Peptidase_S8/S53_dom"/>
</dbReference>
<dbReference type="SUPFAM" id="SSF52743">
    <property type="entry name" value="Subtilisin-like"/>
    <property type="match status" value="1"/>
</dbReference>
<dbReference type="Gene3D" id="3.40.50.410">
    <property type="entry name" value="von Willebrand factor, type A domain"/>
    <property type="match status" value="1"/>
</dbReference>
<gene>
    <name evidence="8" type="ORF">SAMN06296036_10358</name>
</gene>
<name>A0A1Y6B9G4_9BACT</name>
<evidence type="ECO:0000256" key="2">
    <source>
        <dbReference type="ARBA" id="ARBA00022670"/>
    </source>
</evidence>
<evidence type="ECO:0000256" key="5">
    <source>
        <dbReference type="PROSITE-ProRule" id="PRU01240"/>
    </source>
</evidence>
<dbReference type="PROSITE" id="PS00138">
    <property type="entry name" value="SUBTILASE_SER"/>
    <property type="match status" value="1"/>
</dbReference>
<dbReference type="PROSITE" id="PS50234">
    <property type="entry name" value="VWFA"/>
    <property type="match status" value="1"/>
</dbReference>
<evidence type="ECO:0000313" key="9">
    <source>
        <dbReference type="Proteomes" id="UP000192907"/>
    </source>
</evidence>
<dbReference type="CDD" id="cd00198">
    <property type="entry name" value="vWFA"/>
    <property type="match status" value="1"/>
</dbReference>
<feature type="active site" description="Charge relay system" evidence="5">
    <location>
        <position position="207"/>
    </location>
</feature>
<dbReference type="EMBL" id="FWZT01000003">
    <property type="protein sequence ID" value="SME99958.1"/>
    <property type="molecule type" value="Genomic_DNA"/>
</dbReference>
<dbReference type="STRING" id="1513793.SAMN06296036_10358"/>
<accession>A0A1Y6B9G4</accession>
<dbReference type="PROSITE" id="PS51892">
    <property type="entry name" value="SUBTILASE"/>
    <property type="match status" value="1"/>
</dbReference>
<evidence type="ECO:0000256" key="4">
    <source>
        <dbReference type="ARBA" id="ARBA00022825"/>
    </source>
</evidence>
<evidence type="ECO:0000256" key="6">
    <source>
        <dbReference type="SAM" id="MobiDB-lite"/>
    </source>
</evidence>
<dbReference type="GO" id="GO:0004252">
    <property type="term" value="F:serine-type endopeptidase activity"/>
    <property type="evidence" value="ECO:0007669"/>
    <property type="project" value="UniProtKB-UniRule"/>
</dbReference>
<evidence type="ECO:0000313" key="8">
    <source>
        <dbReference type="EMBL" id="SME99958.1"/>
    </source>
</evidence>
<keyword evidence="2 5" id="KW-0645">Protease</keyword>
<keyword evidence="4 5" id="KW-0720">Serine protease</keyword>
<dbReference type="Proteomes" id="UP000192907">
    <property type="component" value="Unassembled WGS sequence"/>
</dbReference>
<dbReference type="InterPro" id="IPR036852">
    <property type="entry name" value="Peptidase_S8/S53_dom_sf"/>
</dbReference>
<feature type="region of interest" description="Disordered" evidence="6">
    <location>
        <begin position="20"/>
        <end position="60"/>
    </location>
</feature>
<evidence type="ECO:0000256" key="1">
    <source>
        <dbReference type="ARBA" id="ARBA00011073"/>
    </source>
</evidence>
<dbReference type="GO" id="GO:0006508">
    <property type="term" value="P:proteolysis"/>
    <property type="evidence" value="ECO:0007669"/>
    <property type="project" value="UniProtKB-KW"/>
</dbReference>
<dbReference type="PANTHER" id="PTHR43806:SF11">
    <property type="entry name" value="CEREVISIN-RELATED"/>
    <property type="match status" value="1"/>
</dbReference>
<feature type="active site" description="Charge relay system" evidence="5">
    <location>
        <position position="133"/>
    </location>
</feature>
<dbReference type="RefSeq" id="WP_159455149.1">
    <property type="nucleotide sequence ID" value="NZ_FWZT01000003.1"/>
</dbReference>
<dbReference type="SUPFAM" id="SSF53300">
    <property type="entry name" value="vWA-like"/>
    <property type="match status" value="1"/>
</dbReference>
<dbReference type="InterPro" id="IPR002035">
    <property type="entry name" value="VWF_A"/>
</dbReference>
<dbReference type="PANTHER" id="PTHR43806">
    <property type="entry name" value="PEPTIDASE S8"/>
    <property type="match status" value="1"/>
</dbReference>
<keyword evidence="9" id="KW-1185">Reference proteome</keyword>
<evidence type="ECO:0000259" key="7">
    <source>
        <dbReference type="PROSITE" id="PS50234"/>
    </source>
</evidence>
<reference evidence="9" key="1">
    <citation type="submission" date="2017-04" db="EMBL/GenBank/DDBJ databases">
        <authorList>
            <person name="Varghese N."/>
            <person name="Submissions S."/>
        </authorList>
    </citation>
    <scope>NUCLEOTIDE SEQUENCE [LARGE SCALE GENOMIC DNA]</scope>
    <source>
        <strain evidence="9">RKEM611</strain>
    </source>
</reference>
<evidence type="ECO:0000256" key="3">
    <source>
        <dbReference type="ARBA" id="ARBA00022801"/>
    </source>
</evidence>
<dbReference type="InterPro" id="IPR015500">
    <property type="entry name" value="Peptidase_S8_subtilisin-rel"/>
</dbReference>
<keyword evidence="3 5" id="KW-0378">Hydrolase</keyword>
<feature type="compositionally biased region" description="Basic and acidic residues" evidence="6">
    <location>
        <begin position="33"/>
        <end position="44"/>
    </location>
</feature>
<dbReference type="PROSITE" id="PS51257">
    <property type="entry name" value="PROKAR_LIPOPROTEIN"/>
    <property type="match status" value="1"/>
</dbReference>
<dbReference type="Pfam" id="PF13519">
    <property type="entry name" value="VWA_2"/>
    <property type="match status" value="1"/>
</dbReference>